<evidence type="ECO:0000313" key="2">
    <source>
        <dbReference type="EMBL" id="TQS42722.1"/>
    </source>
</evidence>
<sequence>MADVDVAFAARLLADPSRSAMLTLLLDGRAHPAGALARAAGIGRPAASAHLKQLVEAGYVEVVAQGRHRYHRIARPEVALAVESLALIAPPVPVRSLKQSTAARRLAAARTCYDHLAGRAGVRLRDALVDHGVVAADNSVPPRAAARLAELHIPLDALQRARRPLVRECLDWTERRPHLAGALPAALLDALVGRRWLVRGAGRHVEVGPSGWGEVLAWLGCPGPCHALTDPSPATGESLPLTGTDR</sequence>
<dbReference type="InterPro" id="IPR036388">
    <property type="entry name" value="WH-like_DNA-bd_sf"/>
</dbReference>
<dbReference type="GO" id="GO:0046686">
    <property type="term" value="P:response to cadmium ion"/>
    <property type="evidence" value="ECO:0007669"/>
    <property type="project" value="TreeGrafter"/>
</dbReference>
<feature type="domain" description="HTH arsR-type" evidence="1">
    <location>
        <begin position="1"/>
        <end position="93"/>
    </location>
</feature>
<evidence type="ECO:0000313" key="3">
    <source>
        <dbReference type="Proteomes" id="UP000317982"/>
    </source>
</evidence>
<gene>
    <name evidence="2" type="ORF">FL583_23110</name>
</gene>
<dbReference type="InterPro" id="IPR052543">
    <property type="entry name" value="HTH_Metal-responsive_Reg"/>
</dbReference>
<proteinExistence type="predicted"/>
<dbReference type="InterPro" id="IPR011991">
    <property type="entry name" value="ArsR-like_HTH"/>
</dbReference>
<accession>A0A545AN27</accession>
<protein>
    <submittedName>
        <fullName evidence="2">Winged helix-turn-helix transcriptional regulator</fullName>
    </submittedName>
</protein>
<dbReference type="PRINTS" id="PR00778">
    <property type="entry name" value="HTHARSR"/>
</dbReference>
<comment type="caution">
    <text evidence="2">The sequence shown here is derived from an EMBL/GenBank/DDBJ whole genome shotgun (WGS) entry which is preliminary data.</text>
</comment>
<reference evidence="2 3" key="1">
    <citation type="submission" date="2019-07" db="EMBL/GenBank/DDBJ databases">
        <title>Cryptosporangium phraense sp. nov., isolated from plant litter.</title>
        <authorList>
            <person name="Suriyachadkun C."/>
        </authorList>
    </citation>
    <scope>NUCLEOTIDE SEQUENCE [LARGE SCALE GENOMIC DNA]</scope>
    <source>
        <strain evidence="2 3">A-T 5661</strain>
    </source>
</reference>
<name>A0A545AN27_9ACTN</name>
<dbReference type="PROSITE" id="PS50987">
    <property type="entry name" value="HTH_ARSR_2"/>
    <property type="match status" value="1"/>
</dbReference>
<dbReference type="GO" id="GO:0003677">
    <property type="term" value="F:DNA binding"/>
    <property type="evidence" value="ECO:0007669"/>
    <property type="project" value="TreeGrafter"/>
</dbReference>
<dbReference type="Gene3D" id="1.10.10.10">
    <property type="entry name" value="Winged helix-like DNA-binding domain superfamily/Winged helix DNA-binding domain"/>
    <property type="match status" value="1"/>
</dbReference>
<dbReference type="InterPro" id="IPR036390">
    <property type="entry name" value="WH_DNA-bd_sf"/>
</dbReference>
<dbReference type="InterPro" id="IPR001845">
    <property type="entry name" value="HTH_ArsR_DNA-bd_dom"/>
</dbReference>
<dbReference type="GO" id="GO:0032791">
    <property type="term" value="F:lead ion binding"/>
    <property type="evidence" value="ECO:0007669"/>
    <property type="project" value="TreeGrafter"/>
</dbReference>
<dbReference type="GO" id="GO:0097063">
    <property type="term" value="F:cadmium ion sensor activity"/>
    <property type="evidence" value="ECO:0007669"/>
    <property type="project" value="TreeGrafter"/>
</dbReference>
<dbReference type="InParanoid" id="A0A545AN27"/>
<organism evidence="2 3">
    <name type="scientific">Cryptosporangium phraense</name>
    <dbReference type="NCBI Taxonomy" id="2593070"/>
    <lineage>
        <taxon>Bacteria</taxon>
        <taxon>Bacillati</taxon>
        <taxon>Actinomycetota</taxon>
        <taxon>Actinomycetes</taxon>
        <taxon>Cryptosporangiales</taxon>
        <taxon>Cryptosporangiaceae</taxon>
        <taxon>Cryptosporangium</taxon>
    </lineage>
</organism>
<evidence type="ECO:0000259" key="1">
    <source>
        <dbReference type="PROSITE" id="PS50987"/>
    </source>
</evidence>
<dbReference type="SUPFAM" id="SSF46785">
    <property type="entry name" value="Winged helix' DNA-binding domain"/>
    <property type="match status" value="1"/>
</dbReference>
<keyword evidence="3" id="KW-1185">Reference proteome</keyword>
<dbReference type="Pfam" id="PF12840">
    <property type="entry name" value="HTH_20"/>
    <property type="match status" value="1"/>
</dbReference>
<dbReference type="PANTHER" id="PTHR39168">
    <property type="entry name" value="TRANSCRIPTIONAL REGULATOR-RELATED"/>
    <property type="match status" value="1"/>
</dbReference>
<dbReference type="EMBL" id="VIRS01000017">
    <property type="protein sequence ID" value="TQS42722.1"/>
    <property type="molecule type" value="Genomic_DNA"/>
</dbReference>
<dbReference type="FunCoup" id="A0A545AN27">
    <property type="interactions" value="1"/>
</dbReference>
<dbReference type="PANTHER" id="PTHR39168:SF1">
    <property type="entry name" value="TRANSCRIPTIONAL REGULATORY PROTEIN"/>
    <property type="match status" value="1"/>
</dbReference>
<dbReference type="AlphaFoldDB" id="A0A545AN27"/>
<dbReference type="CDD" id="cd00090">
    <property type="entry name" value="HTH_ARSR"/>
    <property type="match status" value="1"/>
</dbReference>
<dbReference type="GO" id="GO:0010288">
    <property type="term" value="P:response to lead ion"/>
    <property type="evidence" value="ECO:0007669"/>
    <property type="project" value="TreeGrafter"/>
</dbReference>
<dbReference type="SMART" id="SM00418">
    <property type="entry name" value="HTH_ARSR"/>
    <property type="match status" value="1"/>
</dbReference>
<dbReference type="Proteomes" id="UP000317982">
    <property type="component" value="Unassembled WGS sequence"/>
</dbReference>
<dbReference type="OrthoDB" id="3232131at2"/>
<dbReference type="GO" id="GO:0003700">
    <property type="term" value="F:DNA-binding transcription factor activity"/>
    <property type="evidence" value="ECO:0007669"/>
    <property type="project" value="InterPro"/>
</dbReference>